<dbReference type="GO" id="GO:0005634">
    <property type="term" value="C:nucleus"/>
    <property type="evidence" value="ECO:0007669"/>
    <property type="project" value="UniProtKB-SubCell"/>
</dbReference>
<name>A0AAD3D368_9STRA</name>
<feature type="domain" description="HSF-type DNA-binding" evidence="6">
    <location>
        <begin position="31"/>
        <end position="131"/>
    </location>
</feature>
<dbReference type="InterPro" id="IPR036388">
    <property type="entry name" value="WH-like_DNA-bd_sf"/>
</dbReference>
<protein>
    <recommendedName>
        <fullName evidence="6">HSF-type DNA-binding domain-containing protein</fullName>
    </recommendedName>
</protein>
<organism evidence="7 8">
    <name type="scientific">Chaetoceros tenuissimus</name>
    <dbReference type="NCBI Taxonomy" id="426638"/>
    <lineage>
        <taxon>Eukaryota</taxon>
        <taxon>Sar</taxon>
        <taxon>Stramenopiles</taxon>
        <taxon>Ochrophyta</taxon>
        <taxon>Bacillariophyta</taxon>
        <taxon>Coscinodiscophyceae</taxon>
        <taxon>Chaetocerotophycidae</taxon>
        <taxon>Chaetocerotales</taxon>
        <taxon>Chaetocerotaceae</taxon>
        <taxon>Chaetoceros</taxon>
    </lineage>
</organism>
<keyword evidence="2" id="KW-0238">DNA-binding</keyword>
<dbReference type="SMART" id="SM00415">
    <property type="entry name" value="HSF"/>
    <property type="match status" value="1"/>
</dbReference>
<dbReference type="GO" id="GO:0003700">
    <property type="term" value="F:DNA-binding transcription factor activity"/>
    <property type="evidence" value="ECO:0007669"/>
    <property type="project" value="InterPro"/>
</dbReference>
<dbReference type="PANTHER" id="PTHR10015">
    <property type="entry name" value="HEAT SHOCK TRANSCRIPTION FACTOR"/>
    <property type="match status" value="1"/>
</dbReference>
<dbReference type="AlphaFoldDB" id="A0AAD3D368"/>
<evidence type="ECO:0000256" key="1">
    <source>
        <dbReference type="ARBA" id="ARBA00004123"/>
    </source>
</evidence>
<dbReference type="Proteomes" id="UP001054902">
    <property type="component" value="Unassembled WGS sequence"/>
</dbReference>
<comment type="similarity">
    <text evidence="4">Belongs to the HSF family.</text>
</comment>
<comment type="caution">
    <text evidence="7">The sequence shown here is derived from an EMBL/GenBank/DDBJ whole genome shotgun (WGS) entry which is preliminary data.</text>
</comment>
<evidence type="ECO:0000259" key="6">
    <source>
        <dbReference type="SMART" id="SM00415"/>
    </source>
</evidence>
<evidence type="ECO:0000256" key="2">
    <source>
        <dbReference type="ARBA" id="ARBA00023125"/>
    </source>
</evidence>
<dbReference type="InterPro" id="IPR000232">
    <property type="entry name" value="HSF_DNA-bd"/>
</dbReference>
<gene>
    <name evidence="7" type="ORF">CTEN210_12211</name>
</gene>
<feature type="region of interest" description="Disordered" evidence="5">
    <location>
        <begin position="135"/>
        <end position="161"/>
    </location>
</feature>
<accession>A0AAD3D368</accession>
<evidence type="ECO:0000256" key="5">
    <source>
        <dbReference type="SAM" id="MobiDB-lite"/>
    </source>
</evidence>
<dbReference type="Pfam" id="PF00447">
    <property type="entry name" value="HSF_DNA-bind"/>
    <property type="match status" value="1"/>
</dbReference>
<evidence type="ECO:0000313" key="8">
    <source>
        <dbReference type="Proteomes" id="UP001054902"/>
    </source>
</evidence>
<dbReference type="PANTHER" id="PTHR10015:SF206">
    <property type="entry name" value="HSF-TYPE DNA-BINDING DOMAIN-CONTAINING PROTEIN"/>
    <property type="match status" value="1"/>
</dbReference>
<evidence type="ECO:0000256" key="3">
    <source>
        <dbReference type="ARBA" id="ARBA00023242"/>
    </source>
</evidence>
<dbReference type="GO" id="GO:0043565">
    <property type="term" value="F:sequence-specific DNA binding"/>
    <property type="evidence" value="ECO:0007669"/>
    <property type="project" value="InterPro"/>
</dbReference>
<reference evidence="7 8" key="1">
    <citation type="journal article" date="2021" name="Sci. Rep.">
        <title>The genome of the diatom Chaetoceros tenuissimus carries an ancient integrated fragment of an extant virus.</title>
        <authorList>
            <person name="Hongo Y."/>
            <person name="Kimura K."/>
            <person name="Takaki Y."/>
            <person name="Yoshida Y."/>
            <person name="Baba S."/>
            <person name="Kobayashi G."/>
            <person name="Nagasaki K."/>
            <person name="Hano T."/>
            <person name="Tomaru Y."/>
        </authorList>
    </citation>
    <scope>NUCLEOTIDE SEQUENCE [LARGE SCALE GENOMIC DNA]</scope>
    <source>
        <strain evidence="7 8">NIES-3715</strain>
    </source>
</reference>
<sequence length="336" mass="38709">MNGNASSYNDYTDFPGTYVQRSGAGGGLPFPVKLFVLLKYIDLKEPNLQAIFSWNHHGRSFKIHNLNNFCQIILPRFFPKCSYETFRRQLNFWGFKRRTRGLVHGKPDYGSYYHEKFLRSKDYLCRLIERKKYSNRRAARQSPDSSSGQENKSDQELAGSEEEPDFLILRTMPSSEQCRLVEPESDDDLFALLLQGSSYCNSNGNNNAESSDTALAISSSHRQTTNYFSSSGGSMLEMPRFRAQEQMSMSSSNYTVLLGQYLSSIGDISNNTQSRLDHRHFAYHNIDLQRILSDENEWQWRNLVPFPIGFQPPPTQDEVEDLQNFFKFVREANGQS</sequence>
<dbReference type="EMBL" id="BLLK01000051">
    <property type="protein sequence ID" value="GFH55735.1"/>
    <property type="molecule type" value="Genomic_DNA"/>
</dbReference>
<proteinExistence type="inferred from homology"/>
<dbReference type="SUPFAM" id="SSF46785">
    <property type="entry name" value="Winged helix' DNA-binding domain"/>
    <property type="match status" value="1"/>
</dbReference>
<keyword evidence="8" id="KW-1185">Reference proteome</keyword>
<evidence type="ECO:0000256" key="4">
    <source>
        <dbReference type="RuleBase" id="RU004020"/>
    </source>
</evidence>
<dbReference type="Gene3D" id="1.10.10.10">
    <property type="entry name" value="Winged helix-like DNA-binding domain superfamily/Winged helix DNA-binding domain"/>
    <property type="match status" value="1"/>
</dbReference>
<dbReference type="InterPro" id="IPR036390">
    <property type="entry name" value="WH_DNA-bd_sf"/>
</dbReference>
<keyword evidence="3" id="KW-0539">Nucleus</keyword>
<comment type="subcellular location">
    <subcellularLocation>
        <location evidence="1">Nucleus</location>
    </subcellularLocation>
</comment>
<evidence type="ECO:0000313" key="7">
    <source>
        <dbReference type="EMBL" id="GFH55735.1"/>
    </source>
</evidence>